<feature type="compositionally biased region" description="Low complexity" evidence="1">
    <location>
        <begin position="45"/>
        <end position="56"/>
    </location>
</feature>
<feature type="compositionally biased region" description="Polar residues" evidence="1">
    <location>
        <begin position="57"/>
        <end position="70"/>
    </location>
</feature>
<name>A0AAV2FNL8_9ROSI</name>
<feature type="region of interest" description="Disordered" evidence="1">
    <location>
        <begin position="45"/>
        <end position="84"/>
    </location>
</feature>
<sequence>MGSSPKVERLLSSLPAPLNRLNNTLTEIQPPHFSASQIIFTFQSQSSIPSSMSSKSVPATITTERTSINDSRFPPALTSTNWLN</sequence>
<dbReference type="EMBL" id="OZ034820">
    <property type="protein sequence ID" value="CAL1399903.1"/>
    <property type="molecule type" value="Genomic_DNA"/>
</dbReference>
<proteinExistence type="predicted"/>
<dbReference type="Proteomes" id="UP001497516">
    <property type="component" value="Chromosome 7"/>
</dbReference>
<keyword evidence="3" id="KW-1185">Reference proteome</keyword>
<evidence type="ECO:0000313" key="3">
    <source>
        <dbReference type="Proteomes" id="UP001497516"/>
    </source>
</evidence>
<protein>
    <submittedName>
        <fullName evidence="2">Uncharacterized protein</fullName>
    </submittedName>
</protein>
<evidence type="ECO:0000313" key="2">
    <source>
        <dbReference type="EMBL" id="CAL1399903.1"/>
    </source>
</evidence>
<dbReference type="AlphaFoldDB" id="A0AAV2FNL8"/>
<evidence type="ECO:0000256" key="1">
    <source>
        <dbReference type="SAM" id="MobiDB-lite"/>
    </source>
</evidence>
<organism evidence="2 3">
    <name type="scientific">Linum trigynum</name>
    <dbReference type="NCBI Taxonomy" id="586398"/>
    <lineage>
        <taxon>Eukaryota</taxon>
        <taxon>Viridiplantae</taxon>
        <taxon>Streptophyta</taxon>
        <taxon>Embryophyta</taxon>
        <taxon>Tracheophyta</taxon>
        <taxon>Spermatophyta</taxon>
        <taxon>Magnoliopsida</taxon>
        <taxon>eudicotyledons</taxon>
        <taxon>Gunneridae</taxon>
        <taxon>Pentapetalae</taxon>
        <taxon>rosids</taxon>
        <taxon>fabids</taxon>
        <taxon>Malpighiales</taxon>
        <taxon>Linaceae</taxon>
        <taxon>Linum</taxon>
    </lineage>
</organism>
<accession>A0AAV2FNL8</accession>
<gene>
    <name evidence="2" type="ORF">LTRI10_LOCUS40068</name>
</gene>
<reference evidence="2 3" key="1">
    <citation type="submission" date="2024-04" db="EMBL/GenBank/DDBJ databases">
        <authorList>
            <person name="Fracassetti M."/>
        </authorList>
    </citation>
    <scope>NUCLEOTIDE SEQUENCE [LARGE SCALE GENOMIC DNA]</scope>
</reference>